<reference evidence="8" key="1">
    <citation type="submission" date="2016-10" db="EMBL/GenBank/DDBJ databases">
        <authorList>
            <person name="Varghese N."/>
            <person name="Submissions S."/>
        </authorList>
    </citation>
    <scope>NUCLEOTIDE SEQUENCE [LARGE SCALE GENOMIC DNA]</scope>
    <source>
        <strain evidence="8">DSM 23439</strain>
    </source>
</reference>
<dbReference type="Gene3D" id="3.40.50.10070">
    <property type="entry name" value="TolB, N-terminal domain"/>
    <property type="match status" value="1"/>
</dbReference>
<dbReference type="GO" id="GO:0042597">
    <property type="term" value="C:periplasmic space"/>
    <property type="evidence" value="ECO:0007669"/>
    <property type="project" value="UniProtKB-SubCell"/>
</dbReference>
<dbReference type="EMBL" id="FOLY01000001">
    <property type="protein sequence ID" value="SFB98780.1"/>
    <property type="molecule type" value="Genomic_DNA"/>
</dbReference>
<dbReference type="PANTHER" id="PTHR36842:SF1">
    <property type="entry name" value="PROTEIN TOLB"/>
    <property type="match status" value="1"/>
</dbReference>
<gene>
    <name evidence="5" type="primary">tolB</name>
    <name evidence="7" type="ORF">SAMN05421848_0134</name>
</gene>
<dbReference type="SUPFAM" id="SSF52964">
    <property type="entry name" value="TolB, N-terminal domain"/>
    <property type="match status" value="1"/>
</dbReference>
<proteinExistence type="inferred from homology"/>
<sequence length="431" mass="46888" precursor="true">MKRLMALAGFMMLMMTSLMAQAAGDLTIEITRGNDNAIPIAVVPFRGEGVSPSEDIGKIVADDLEHSGQFAPLAPQDLISRPASGDNINYGDWRRVRANYLVVGRVESSGNGYKISYELHDVAGQRRELGEVVTSSEDQLRSRAHYIADQIFEEITGIRGAFQTRVAYVTANGVDPNISYALYVADQDGHRPQQILSSDQPILSPAWSPDGQKLAYVSFESGRPSIYVQQLSSGRRVQLTSFKGINGAPAWSPDGRKLAMSLSKDGNPEIYVMDVASRSLTRLTNSSSINTEPDWSHDGRSILFTSDRSGQPQLYQMDASGGNAKRMTFTGNYNAGGLYGPDNKFIFMTTRTDRGFQVAKQDLSSGRVTILTNTYHDEAPAVAPNGTMVVYATQQGARGVLGAVSADGRASFVIPSPRGEVREPSWSPFLN</sequence>
<dbReference type="NCBIfam" id="TIGR02800">
    <property type="entry name" value="propeller_TolB"/>
    <property type="match status" value="1"/>
</dbReference>
<comment type="subunit">
    <text evidence="5">The Tol-Pal system is composed of five core proteins: the inner membrane proteins TolA, TolQ and TolR, the periplasmic protein TolB and the outer membrane protein Pal. They form a network linking the inner and outer membranes and the peptidoglycan layer.</text>
</comment>
<dbReference type="OrthoDB" id="9802240at2"/>
<dbReference type="InterPro" id="IPR007195">
    <property type="entry name" value="TolB_N"/>
</dbReference>
<evidence type="ECO:0000256" key="1">
    <source>
        <dbReference type="ARBA" id="ARBA00004418"/>
    </source>
</evidence>
<dbReference type="InterPro" id="IPR011042">
    <property type="entry name" value="6-blade_b-propeller_TolB-like"/>
</dbReference>
<keyword evidence="4 5" id="KW-0574">Periplasm</keyword>
<dbReference type="Pfam" id="PF07676">
    <property type="entry name" value="PD40"/>
    <property type="match status" value="4"/>
</dbReference>
<comment type="subcellular location">
    <subcellularLocation>
        <location evidence="1 5">Periplasm</location>
    </subcellularLocation>
</comment>
<keyword evidence="5" id="KW-0131">Cell cycle</keyword>
<feature type="chain" id="PRO_5011803643" description="Tol-Pal system protein TolB" evidence="5">
    <location>
        <begin position="23"/>
        <end position="431"/>
    </location>
</feature>
<feature type="domain" description="TolB N-terminal" evidence="6">
    <location>
        <begin position="26"/>
        <end position="126"/>
    </location>
</feature>
<dbReference type="RefSeq" id="WP_090129818.1">
    <property type="nucleotide sequence ID" value="NZ_FOLY01000001.1"/>
</dbReference>
<dbReference type="Proteomes" id="UP000199046">
    <property type="component" value="Unassembled WGS sequence"/>
</dbReference>
<dbReference type="InterPro" id="IPR011659">
    <property type="entry name" value="WD40"/>
</dbReference>
<keyword evidence="3 5" id="KW-0732">Signal</keyword>
<name>A0A1I1FP35_9GAMM</name>
<dbReference type="Gene3D" id="2.120.10.30">
    <property type="entry name" value="TolB, C-terminal domain"/>
    <property type="match status" value="1"/>
</dbReference>
<accession>A0A1I1FP35</accession>
<dbReference type="HAMAP" id="MF_00671">
    <property type="entry name" value="TolB"/>
    <property type="match status" value="1"/>
</dbReference>
<evidence type="ECO:0000313" key="8">
    <source>
        <dbReference type="Proteomes" id="UP000199046"/>
    </source>
</evidence>
<dbReference type="SUPFAM" id="SSF69304">
    <property type="entry name" value="Tricorn protease N-terminal domain"/>
    <property type="match status" value="1"/>
</dbReference>
<evidence type="ECO:0000256" key="5">
    <source>
        <dbReference type="HAMAP-Rule" id="MF_00671"/>
    </source>
</evidence>
<dbReference type="GO" id="GO:0017038">
    <property type="term" value="P:protein import"/>
    <property type="evidence" value="ECO:0007669"/>
    <property type="project" value="InterPro"/>
</dbReference>
<comment type="function">
    <text evidence="5">Part of the Tol-Pal system, which plays a role in outer membrane invagination during cell division and is important for maintaining outer membrane integrity.</text>
</comment>
<evidence type="ECO:0000256" key="4">
    <source>
        <dbReference type="ARBA" id="ARBA00022764"/>
    </source>
</evidence>
<dbReference type="Pfam" id="PF04052">
    <property type="entry name" value="TolB_N"/>
    <property type="match status" value="1"/>
</dbReference>
<protein>
    <recommendedName>
        <fullName evidence="5">Tol-Pal system protein TolB</fullName>
    </recommendedName>
</protein>
<feature type="signal peptide" evidence="5">
    <location>
        <begin position="1"/>
        <end position="22"/>
    </location>
</feature>
<comment type="similarity">
    <text evidence="2 5">Belongs to the TolB family.</text>
</comment>
<keyword evidence="8" id="KW-1185">Reference proteome</keyword>
<evidence type="ECO:0000313" key="7">
    <source>
        <dbReference type="EMBL" id="SFB98780.1"/>
    </source>
</evidence>
<dbReference type="PANTHER" id="PTHR36842">
    <property type="entry name" value="PROTEIN TOLB HOMOLOG"/>
    <property type="match status" value="1"/>
</dbReference>
<keyword evidence="5" id="KW-0132">Cell division</keyword>
<dbReference type="InterPro" id="IPR014167">
    <property type="entry name" value="Tol-Pal_TolB"/>
</dbReference>
<dbReference type="GO" id="GO:0051301">
    <property type="term" value="P:cell division"/>
    <property type="evidence" value="ECO:0007669"/>
    <property type="project" value="UniProtKB-UniRule"/>
</dbReference>
<organism evidence="7 8">
    <name type="scientific">Kushneria avicenniae</name>
    <dbReference type="NCBI Taxonomy" id="402385"/>
    <lineage>
        <taxon>Bacteria</taxon>
        <taxon>Pseudomonadati</taxon>
        <taxon>Pseudomonadota</taxon>
        <taxon>Gammaproteobacteria</taxon>
        <taxon>Oceanospirillales</taxon>
        <taxon>Halomonadaceae</taxon>
        <taxon>Kushneria</taxon>
    </lineage>
</organism>
<dbReference type="AlphaFoldDB" id="A0A1I1FP35"/>
<evidence type="ECO:0000259" key="6">
    <source>
        <dbReference type="Pfam" id="PF04052"/>
    </source>
</evidence>
<dbReference type="STRING" id="402385.SAMN05421848_0134"/>
<evidence type="ECO:0000256" key="3">
    <source>
        <dbReference type="ARBA" id="ARBA00022729"/>
    </source>
</evidence>
<evidence type="ECO:0000256" key="2">
    <source>
        <dbReference type="ARBA" id="ARBA00009820"/>
    </source>
</evidence>